<feature type="compositionally biased region" description="Low complexity" evidence="3">
    <location>
        <begin position="193"/>
        <end position="202"/>
    </location>
</feature>
<dbReference type="GO" id="GO:0020037">
    <property type="term" value="F:heme binding"/>
    <property type="evidence" value="ECO:0007669"/>
    <property type="project" value="InterPro"/>
</dbReference>
<keyword evidence="2" id="KW-0349">Heme</keyword>
<keyword evidence="4" id="KW-0614">Plasmid</keyword>
<name>D5SL12_STRCL</name>
<dbReference type="eggNOG" id="COG2124">
    <property type="taxonomic scope" value="Bacteria"/>
</dbReference>
<proteinExistence type="inferred from homology"/>
<evidence type="ECO:0000313" key="5">
    <source>
        <dbReference type="Proteomes" id="UP000002357"/>
    </source>
</evidence>
<keyword evidence="5" id="KW-1185">Reference proteome</keyword>
<feature type="compositionally biased region" description="Low complexity" evidence="3">
    <location>
        <begin position="13"/>
        <end position="26"/>
    </location>
</feature>
<dbReference type="PROSITE" id="PS00086">
    <property type="entry name" value="CYTOCHROME_P450"/>
    <property type="match status" value="1"/>
</dbReference>
<keyword evidence="2" id="KW-0560">Oxidoreductase</keyword>
<accession>D5SL12</accession>
<dbReference type="GO" id="GO:0016705">
    <property type="term" value="F:oxidoreductase activity, acting on paired donors, with incorporation or reduction of molecular oxygen"/>
    <property type="evidence" value="ECO:0007669"/>
    <property type="project" value="InterPro"/>
</dbReference>
<feature type="region of interest" description="Disordered" evidence="3">
    <location>
        <begin position="175"/>
        <end position="202"/>
    </location>
</feature>
<evidence type="ECO:0000256" key="3">
    <source>
        <dbReference type="SAM" id="MobiDB-lite"/>
    </source>
</evidence>
<organism evidence="4 5">
    <name type="scientific">Streptomyces clavuligerus</name>
    <dbReference type="NCBI Taxonomy" id="1901"/>
    <lineage>
        <taxon>Bacteria</taxon>
        <taxon>Bacillati</taxon>
        <taxon>Actinomycetota</taxon>
        <taxon>Actinomycetes</taxon>
        <taxon>Kitasatosporales</taxon>
        <taxon>Streptomycetaceae</taxon>
        <taxon>Streptomyces</taxon>
    </lineage>
</organism>
<dbReference type="PANTHER" id="PTHR46696">
    <property type="entry name" value="P450, PUTATIVE (EUROFUNG)-RELATED"/>
    <property type="match status" value="1"/>
</dbReference>
<dbReference type="InterPro" id="IPR036396">
    <property type="entry name" value="Cyt_P450_sf"/>
</dbReference>
<sequence length="467" mass="50098">MNVTGRAAAERFTTGPVTTGPAVTEPAVTEPAVAGRAVAGRTRLAQAPATSMPTDPGPFDCMPELLAAARVAPVVRIPYLDRHAWVVCDPELVRVALTHPALAKDVTLVPAWMRKPGLMLGSQPDPEYARTMIMSDGAHHARIRRLHASVLSPRNTETWGARVGVQVDGFLDELERSRSSGPGEPGGTGGTSTTGDSGEPGEVNVVTAYTHRVPLAFISEMLGLPPGAREQLRSITDVILYSSDYPDRARAVGALYGAVEGWVRDPAPLRDGVITGLLSAATGPDAADGPDAAVTEGEAVVWTLAMIITGYETTGSLISTALYEALRRPCDERPRTDDEIRAWVEETLRVHPPFPHPTWRFATEDIDIGGFLIPRGAPVQVNIAAANRRPDEGADSFTPERAGQGHLSFGLGPHYCIGASLARLEAQIAVRGFLRRFPRARLSTRTAVAWESEWMIRRMSALPAVLL</sequence>
<geneLocation type="plasmid" evidence="4 5">
    <name>pSCL4</name>
</geneLocation>
<keyword evidence="2" id="KW-0479">Metal-binding</keyword>
<reference evidence="4 5" key="1">
    <citation type="journal article" date="2010" name="Genome Biol. Evol.">
        <title>The sequence of a 1.8-mb bacterial linear plasmid reveals a rich evolutionary reservoir of secondary metabolic pathways.</title>
        <authorList>
            <person name="Medema M.H."/>
            <person name="Trefzer A."/>
            <person name="Kovalchuk A."/>
            <person name="van den Berg M."/>
            <person name="Mueller U."/>
            <person name="Heijne W."/>
            <person name="Wu L."/>
            <person name="Alam M.T."/>
            <person name="Ronning C.M."/>
            <person name="Nierman W.C."/>
            <person name="Bovenberg R.A.L."/>
            <person name="Breitling R."/>
            <person name="Takano E."/>
        </authorList>
    </citation>
    <scope>NUCLEOTIDE SEQUENCE [LARGE SCALE GENOMIC DNA]</scope>
    <source>
        <strain evidence="5">ATCC 27064 / DSM 738 / JCM 4710 / NBRC 13307 / NCIMB 12785 / NRRL 3585 / VKM Ac-602</strain>
        <plasmid evidence="4">pSCL4</plasmid>
    </source>
</reference>
<dbReference type="GO" id="GO:0004497">
    <property type="term" value="F:monooxygenase activity"/>
    <property type="evidence" value="ECO:0007669"/>
    <property type="project" value="UniProtKB-KW"/>
</dbReference>
<feature type="compositionally biased region" description="Gly residues" evidence="3">
    <location>
        <begin position="183"/>
        <end position="192"/>
    </location>
</feature>
<dbReference type="SUPFAM" id="SSF48264">
    <property type="entry name" value="Cytochrome P450"/>
    <property type="match status" value="1"/>
</dbReference>
<protein>
    <submittedName>
        <fullName evidence="4">Staurosporine biosynthesis Cytochrome P450 StaN</fullName>
    </submittedName>
</protein>
<dbReference type="Proteomes" id="UP000002357">
    <property type="component" value="Plasmid pSCL4"/>
</dbReference>
<feature type="region of interest" description="Disordered" evidence="3">
    <location>
        <begin position="1"/>
        <end position="26"/>
    </location>
</feature>
<keyword evidence="2" id="KW-0503">Monooxygenase</keyword>
<dbReference type="Gene3D" id="1.10.630.10">
    <property type="entry name" value="Cytochrome P450"/>
    <property type="match status" value="1"/>
</dbReference>
<dbReference type="PRINTS" id="PR00385">
    <property type="entry name" value="P450"/>
</dbReference>
<dbReference type="Pfam" id="PF00067">
    <property type="entry name" value="p450"/>
    <property type="match status" value="1"/>
</dbReference>
<evidence type="ECO:0000256" key="1">
    <source>
        <dbReference type="ARBA" id="ARBA00010617"/>
    </source>
</evidence>
<gene>
    <name evidence="4" type="primary">staN</name>
    <name evidence="4" type="ORF">SCLAV_p1119</name>
</gene>
<dbReference type="InterPro" id="IPR001128">
    <property type="entry name" value="Cyt_P450"/>
</dbReference>
<dbReference type="PANTHER" id="PTHR46696:SF1">
    <property type="entry name" value="CYTOCHROME P450 YJIB-RELATED"/>
    <property type="match status" value="1"/>
</dbReference>
<dbReference type="RefSeq" id="WP_003963474.1">
    <property type="nucleotide sequence ID" value="NZ_JADANO010000003.1"/>
</dbReference>
<evidence type="ECO:0000256" key="2">
    <source>
        <dbReference type="RuleBase" id="RU000461"/>
    </source>
</evidence>
<dbReference type="EMBL" id="CM000914">
    <property type="protein sequence ID" value="EFG04605.2"/>
    <property type="molecule type" value="Genomic_DNA"/>
</dbReference>
<dbReference type="AlphaFoldDB" id="D5SL12"/>
<dbReference type="GO" id="GO:0005506">
    <property type="term" value="F:iron ion binding"/>
    <property type="evidence" value="ECO:0007669"/>
    <property type="project" value="InterPro"/>
</dbReference>
<keyword evidence="2" id="KW-0408">Iron</keyword>
<comment type="similarity">
    <text evidence="1 2">Belongs to the cytochrome P450 family.</text>
</comment>
<dbReference type="InterPro" id="IPR017972">
    <property type="entry name" value="Cyt_P450_CS"/>
</dbReference>
<evidence type="ECO:0000313" key="4">
    <source>
        <dbReference type="EMBL" id="EFG04605.2"/>
    </source>
</evidence>